<organism evidence="1 2">
    <name type="scientific">Neonectria ditissima</name>
    <dbReference type="NCBI Taxonomy" id="78410"/>
    <lineage>
        <taxon>Eukaryota</taxon>
        <taxon>Fungi</taxon>
        <taxon>Dikarya</taxon>
        <taxon>Ascomycota</taxon>
        <taxon>Pezizomycotina</taxon>
        <taxon>Sordariomycetes</taxon>
        <taxon>Hypocreomycetidae</taxon>
        <taxon>Hypocreales</taxon>
        <taxon>Nectriaceae</taxon>
        <taxon>Neonectria</taxon>
    </lineage>
</organism>
<dbReference type="STRING" id="78410.A0A0P7AU69"/>
<dbReference type="InterPro" id="IPR011009">
    <property type="entry name" value="Kinase-like_dom_sf"/>
</dbReference>
<dbReference type="OrthoDB" id="5134445at2759"/>
<dbReference type="Proteomes" id="UP000050424">
    <property type="component" value="Unassembled WGS sequence"/>
</dbReference>
<comment type="caution">
    <text evidence="1">The sequence shown here is derived from an EMBL/GenBank/DDBJ whole genome shotgun (WGS) entry which is preliminary data.</text>
</comment>
<proteinExistence type="predicted"/>
<dbReference type="Gene3D" id="1.10.510.10">
    <property type="entry name" value="Transferase(Phosphotransferase) domain 1"/>
    <property type="match status" value="1"/>
</dbReference>
<keyword evidence="2" id="KW-1185">Reference proteome</keyword>
<evidence type="ECO:0000313" key="2">
    <source>
        <dbReference type="Proteomes" id="UP000050424"/>
    </source>
</evidence>
<name>A0A0P7AU69_9HYPO</name>
<dbReference type="SUPFAM" id="SSF56112">
    <property type="entry name" value="Protein kinase-like (PK-like)"/>
    <property type="match status" value="1"/>
</dbReference>
<gene>
    <name evidence="1" type="ORF">AK830_g9693</name>
</gene>
<dbReference type="EMBL" id="LKCW01000186">
    <property type="protein sequence ID" value="KPM36870.1"/>
    <property type="molecule type" value="Genomic_DNA"/>
</dbReference>
<protein>
    <recommendedName>
        <fullName evidence="3">Protein kinase domain-containing protein</fullName>
    </recommendedName>
</protein>
<evidence type="ECO:0000313" key="1">
    <source>
        <dbReference type="EMBL" id="KPM36870.1"/>
    </source>
</evidence>
<dbReference type="AlphaFoldDB" id="A0A0P7AU69"/>
<reference evidence="1 2" key="1">
    <citation type="submission" date="2015-09" db="EMBL/GenBank/DDBJ databases">
        <title>Draft genome of a European isolate of the apple canker pathogen Neonectria ditissima.</title>
        <authorList>
            <person name="Gomez-Cortecero A."/>
            <person name="Harrison R.J."/>
            <person name="Armitage A.D."/>
        </authorList>
    </citation>
    <scope>NUCLEOTIDE SEQUENCE [LARGE SCALE GENOMIC DNA]</scope>
    <source>
        <strain evidence="1 2">R09/05</strain>
    </source>
</reference>
<sequence length="350" mass="39731">MSLEPENIMPVPYQPGKPLELQVLRNTCGDPLFSQSTTAVISKMLSMTMSPVMQVTVTTKSGSTIPAVLKLYDRRFGTDLRDHRNKHVPYTSADEVVFQSLIQRGDMDRILQELDEEKKTNIIPPQPWHLLDDVPEGRAKYEVALWQNCVENFDCETEAYARLESFQGKLIPRLYAHVRLALPDSEVSQGTIASDNLLEQSKLARYNEVKGIILELVPGYDLVDLATSPLAPSDRETWTSIVQAAIDAAHDINKHGIILDDCQPRNVLVDCRSQSPFIIDLAQCSFKDKLIEVWKDYEEAEDWDAVYWEFIEQCDNSRAIGGLMTTRLLRTKGFKPDLKYPDCAQVLEVR</sequence>
<evidence type="ECO:0008006" key="3">
    <source>
        <dbReference type="Google" id="ProtNLM"/>
    </source>
</evidence>
<accession>A0A0P7AU69</accession>